<reference evidence="3" key="1">
    <citation type="submission" date="2019-12" db="EMBL/GenBank/DDBJ databases">
        <title>Genome sequencing and annotation of Brassica cretica.</title>
        <authorList>
            <person name="Studholme D.J."/>
            <person name="Sarris P."/>
        </authorList>
    </citation>
    <scope>NUCLEOTIDE SEQUENCE</scope>
    <source>
        <strain evidence="3">PFS-109/04</strain>
        <tissue evidence="3">Leaf</tissue>
    </source>
</reference>
<dbReference type="PANTHER" id="PTHR46086">
    <property type="entry name" value="ALPHA/BETA-HYDROLASES SUPERFAMILY PROTEIN"/>
    <property type="match status" value="1"/>
</dbReference>
<name>A0A8S9N9F1_BRACR</name>
<dbReference type="Gene3D" id="3.30.559.10">
    <property type="entry name" value="Chloramphenicol acetyltransferase-like domain"/>
    <property type="match status" value="2"/>
</dbReference>
<keyword evidence="1" id="KW-0378">Hydrolase</keyword>
<evidence type="ECO:0000313" key="3">
    <source>
        <dbReference type="EMBL" id="KAF3500345.1"/>
    </source>
</evidence>
<dbReference type="InterPro" id="IPR044819">
    <property type="entry name" value="OBL-like"/>
</dbReference>
<sequence>MEDLVVKSTSIVRPRNIANQSISDRVKKINLTPWDLLRLSFCYPQRGLFFHKPDDLDIDTIISNLKTSLSIALNHFYPLAGHLVKEVNEEDNTVSYFISSCDDGSGSGGVKFVHAAAKTLPVSDLVKSGFVDGLLGSFFFPATGIKNYQGVSNPLLLVQVTELKDGIFISYGYNHTVADGKSIWKFINAWSEICSKGSGSVPMDLYLKGWFLDRIEYPVRISDPETEQPSNGASTTSNMLQEIVFRLTKVNVRKLKAKANDEAVSNEDGEISSFQAVLAHIWRSRVKHGGMSREEETHCRVPIDMRQRLNPKLKEDCFGNLVHTGVVTVKIGEMLDHGLGWLAQKVSKVVRSQTDENVKAFGENWVKNVEIPVSVSATLLVTSCPRFNVYGNDFGWGKPIGLRSGPPHSNGKLVVIQGVEEGGLQFQACFPCQVVVKLLCDAEFLERISLDKTKSREDGDLYYAALSIMSSKLAYENSARIKYVVENHWHMKYLGLDDYWNEYQEKETTQAFMMSTDQDKTVVVAFRGTEPFNSEDWCSDFDITWYELPNIGRIHGGFMKALGLQNNCSWPKKPLPNPNRLSPLAYYSIRDSLKALIAHDEQTKFVLTGHSLGGALAILFTAVLVMHDETELLERLQGVYTYGQPRVGDSTFGEFMEKKLEENDVKYYRFVYNNDIVPRLPYDDKDLMFKHFGTCIYYDRHYQPKILRDESDENYFSLWGIIKRMHNAVLEFIRSFTITREKGSEFEEGWLLKLARALGIILPGISNHTPQDYVNVTRLSPSFVFQIHRDVAIT</sequence>
<dbReference type="PANTHER" id="PTHR46086:SF17">
    <property type="entry name" value="ALPHA_BETA-HYDROLASES SUPERFAMILY PROTEIN"/>
    <property type="match status" value="1"/>
</dbReference>
<protein>
    <recommendedName>
        <fullName evidence="2">Fungal lipase-type domain-containing protein</fullName>
    </recommendedName>
</protein>
<dbReference type="AlphaFoldDB" id="A0A8S9N9F1"/>
<dbReference type="Proteomes" id="UP000712600">
    <property type="component" value="Unassembled WGS sequence"/>
</dbReference>
<dbReference type="InterPro" id="IPR029058">
    <property type="entry name" value="AB_hydrolase_fold"/>
</dbReference>
<evidence type="ECO:0000313" key="4">
    <source>
        <dbReference type="Proteomes" id="UP000712600"/>
    </source>
</evidence>
<dbReference type="Pfam" id="PF01764">
    <property type="entry name" value="Lipase_3"/>
    <property type="match status" value="1"/>
</dbReference>
<dbReference type="GO" id="GO:0006629">
    <property type="term" value="P:lipid metabolic process"/>
    <property type="evidence" value="ECO:0007669"/>
    <property type="project" value="InterPro"/>
</dbReference>
<dbReference type="CDD" id="cd00519">
    <property type="entry name" value="Lipase_3"/>
    <property type="match status" value="1"/>
</dbReference>
<organism evidence="3 4">
    <name type="scientific">Brassica cretica</name>
    <name type="common">Mustard</name>
    <dbReference type="NCBI Taxonomy" id="69181"/>
    <lineage>
        <taxon>Eukaryota</taxon>
        <taxon>Viridiplantae</taxon>
        <taxon>Streptophyta</taxon>
        <taxon>Embryophyta</taxon>
        <taxon>Tracheophyta</taxon>
        <taxon>Spermatophyta</taxon>
        <taxon>Magnoliopsida</taxon>
        <taxon>eudicotyledons</taxon>
        <taxon>Gunneridae</taxon>
        <taxon>Pentapetalae</taxon>
        <taxon>rosids</taxon>
        <taxon>malvids</taxon>
        <taxon>Brassicales</taxon>
        <taxon>Brassicaceae</taxon>
        <taxon>Brassiceae</taxon>
        <taxon>Brassica</taxon>
    </lineage>
</organism>
<dbReference type="EMBL" id="QGKX02001621">
    <property type="protein sequence ID" value="KAF3500345.1"/>
    <property type="molecule type" value="Genomic_DNA"/>
</dbReference>
<dbReference type="Pfam" id="PF02458">
    <property type="entry name" value="Transferase"/>
    <property type="match status" value="1"/>
</dbReference>
<evidence type="ECO:0000259" key="2">
    <source>
        <dbReference type="Pfam" id="PF01764"/>
    </source>
</evidence>
<feature type="domain" description="Fungal lipase-type" evidence="2">
    <location>
        <begin position="523"/>
        <end position="683"/>
    </location>
</feature>
<dbReference type="InterPro" id="IPR023213">
    <property type="entry name" value="CAT-like_dom_sf"/>
</dbReference>
<accession>A0A8S9N9F1</accession>
<dbReference type="SUPFAM" id="SSF53474">
    <property type="entry name" value="alpha/beta-Hydrolases"/>
    <property type="match status" value="1"/>
</dbReference>
<evidence type="ECO:0000256" key="1">
    <source>
        <dbReference type="ARBA" id="ARBA00022801"/>
    </source>
</evidence>
<gene>
    <name evidence="3" type="ORF">F2Q69_00040237</name>
</gene>
<proteinExistence type="predicted"/>
<dbReference type="GO" id="GO:0004806">
    <property type="term" value="F:triacylglycerol lipase activity"/>
    <property type="evidence" value="ECO:0007669"/>
    <property type="project" value="InterPro"/>
</dbReference>
<dbReference type="InterPro" id="IPR002921">
    <property type="entry name" value="Fungal_lipase-type"/>
</dbReference>
<comment type="caution">
    <text evidence="3">The sequence shown here is derived from an EMBL/GenBank/DDBJ whole genome shotgun (WGS) entry which is preliminary data.</text>
</comment>
<dbReference type="Gene3D" id="3.40.50.1820">
    <property type="entry name" value="alpha/beta hydrolase"/>
    <property type="match status" value="1"/>
</dbReference>